<gene>
    <name evidence="1" type="ORF">BDV27DRAFT_119879</name>
</gene>
<evidence type="ECO:0000313" key="1">
    <source>
        <dbReference type="EMBL" id="KAE8370013.1"/>
    </source>
</evidence>
<reference evidence="1 2" key="1">
    <citation type="submission" date="2019-04" db="EMBL/GenBank/DDBJ databases">
        <title>Friends and foes A comparative genomics studyof 23 Aspergillus species from section Flavi.</title>
        <authorList>
            <consortium name="DOE Joint Genome Institute"/>
            <person name="Kjaerbolling I."/>
            <person name="Vesth T."/>
            <person name="Frisvad J.C."/>
            <person name="Nybo J.L."/>
            <person name="Theobald S."/>
            <person name="Kildgaard S."/>
            <person name="Isbrandt T."/>
            <person name="Kuo A."/>
            <person name="Sato A."/>
            <person name="Lyhne E.K."/>
            <person name="Kogle M.E."/>
            <person name="Wiebenga A."/>
            <person name="Kun R.S."/>
            <person name="Lubbers R.J."/>
            <person name="Makela M.R."/>
            <person name="Barry K."/>
            <person name="Chovatia M."/>
            <person name="Clum A."/>
            <person name="Daum C."/>
            <person name="Haridas S."/>
            <person name="He G."/>
            <person name="LaButti K."/>
            <person name="Lipzen A."/>
            <person name="Mondo S."/>
            <person name="Riley R."/>
            <person name="Salamov A."/>
            <person name="Simmons B.A."/>
            <person name="Magnuson J.K."/>
            <person name="Henrissat B."/>
            <person name="Mortensen U.H."/>
            <person name="Larsen T.O."/>
            <person name="Devries R.P."/>
            <person name="Grigoriev I.V."/>
            <person name="Machida M."/>
            <person name="Baker S.E."/>
            <person name="Andersen M.R."/>
        </authorList>
    </citation>
    <scope>NUCLEOTIDE SEQUENCE [LARGE SCALE GENOMIC DNA]</scope>
    <source>
        <strain evidence="1 2">CBS 763.97</strain>
    </source>
</reference>
<protein>
    <submittedName>
        <fullName evidence="1">Uncharacterized protein</fullName>
    </submittedName>
</protein>
<name>A0A5N7AJY5_9EURO</name>
<proteinExistence type="predicted"/>
<sequence>MPEKFKTSNTPEHGIPFILYSVLARGDPLRWQKSQSTFPPEEAGLPTKWFHNSKVCFALAP</sequence>
<dbReference type="GeneID" id="43649413"/>
<organism evidence="1 2">
    <name type="scientific">Aspergillus caelatus</name>
    <dbReference type="NCBI Taxonomy" id="61420"/>
    <lineage>
        <taxon>Eukaryota</taxon>
        <taxon>Fungi</taxon>
        <taxon>Dikarya</taxon>
        <taxon>Ascomycota</taxon>
        <taxon>Pezizomycotina</taxon>
        <taxon>Eurotiomycetes</taxon>
        <taxon>Eurotiomycetidae</taxon>
        <taxon>Eurotiales</taxon>
        <taxon>Aspergillaceae</taxon>
        <taxon>Aspergillus</taxon>
        <taxon>Aspergillus subgen. Circumdati</taxon>
    </lineage>
</organism>
<evidence type="ECO:0000313" key="2">
    <source>
        <dbReference type="Proteomes" id="UP000326268"/>
    </source>
</evidence>
<dbReference type="AlphaFoldDB" id="A0A5N7AJY5"/>
<dbReference type="RefSeq" id="XP_031933094.1">
    <property type="nucleotide sequence ID" value="XM_032064967.1"/>
</dbReference>
<accession>A0A5N7AJY5</accession>
<dbReference type="EMBL" id="ML737568">
    <property type="protein sequence ID" value="KAE8370013.1"/>
    <property type="molecule type" value="Genomic_DNA"/>
</dbReference>
<dbReference type="Proteomes" id="UP000326268">
    <property type="component" value="Unassembled WGS sequence"/>
</dbReference>
<keyword evidence="2" id="KW-1185">Reference proteome</keyword>